<evidence type="ECO:0000259" key="1">
    <source>
        <dbReference type="PROSITE" id="PS50851"/>
    </source>
</evidence>
<dbReference type="STRING" id="1527607.SAMN05428957_110107"/>
<dbReference type="GO" id="GO:0006935">
    <property type="term" value="P:chemotaxis"/>
    <property type="evidence" value="ECO:0007669"/>
    <property type="project" value="InterPro"/>
</dbReference>
<name>A0A1G9UYP3_9BURK</name>
<dbReference type="AlphaFoldDB" id="A0A1G9UYP3"/>
<dbReference type="SMART" id="SM00260">
    <property type="entry name" value="CheW"/>
    <property type="match status" value="1"/>
</dbReference>
<dbReference type="Gene3D" id="2.40.50.180">
    <property type="entry name" value="CheA-289, Domain 4"/>
    <property type="match status" value="1"/>
</dbReference>
<dbReference type="InterPro" id="IPR036061">
    <property type="entry name" value="CheW-like_dom_sf"/>
</dbReference>
<evidence type="ECO:0000313" key="2">
    <source>
        <dbReference type="EMBL" id="SDM65094.1"/>
    </source>
</evidence>
<dbReference type="PROSITE" id="PS50851">
    <property type="entry name" value="CHEW"/>
    <property type="match status" value="1"/>
</dbReference>
<dbReference type="EMBL" id="FNHP01000010">
    <property type="protein sequence ID" value="SDM65094.1"/>
    <property type="molecule type" value="Genomic_DNA"/>
</dbReference>
<organism evidence="2 3">
    <name type="scientific">Oryzisolibacter propanilivorax</name>
    <dbReference type="NCBI Taxonomy" id="1527607"/>
    <lineage>
        <taxon>Bacteria</taxon>
        <taxon>Pseudomonadati</taxon>
        <taxon>Pseudomonadota</taxon>
        <taxon>Betaproteobacteria</taxon>
        <taxon>Burkholderiales</taxon>
        <taxon>Comamonadaceae</taxon>
        <taxon>Oryzisolibacter</taxon>
    </lineage>
</organism>
<dbReference type="OrthoDB" id="5298045at2"/>
<dbReference type="Pfam" id="PF01584">
    <property type="entry name" value="CheW"/>
    <property type="match status" value="1"/>
</dbReference>
<evidence type="ECO:0000313" key="3">
    <source>
        <dbReference type="Proteomes" id="UP000198552"/>
    </source>
</evidence>
<dbReference type="GO" id="GO:0007165">
    <property type="term" value="P:signal transduction"/>
    <property type="evidence" value="ECO:0007669"/>
    <property type="project" value="InterPro"/>
</dbReference>
<dbReference type="Proteomes" id="UP000198552">
    <property type="component" value="Unassembled WGS sequence"/>
</dbReference>
<protein>
    <submittedName>
        <fullName evidence="2">Twitching motility protein PilI</fullName>
    </submittedName>
</protein>
<feature type="domain" description="CheW-like" evidence="1">
    <location>
        <begin position="28"/>
        <end position="170"/>
    </location>
</feature>
<sequence length="175" mass="18388">MAKREALKELQTRLAARLQAARAEGVAVAAWLAVETGGRRLLLPLAQAGEIFSWSGVQPVPYTQPWFLGVANLRGALCGVIDLAVLLGAVSTRSEQALAEASVLTLGGALEVNAALLVERLAGLRSADTFSASEAPDADTPAYLGATHLDAQGQRWQEVDLQALSRDPAFLAIST</sequence>
<gene>
    <name evidence="2" type="ORF">SAMN05428957_110107</name>
</gene>
<proteinExistence type="predicted"/>
<reference evidence="3" key="1">
    <citation type="submission" date="2016-10" db="EMBL/GenBank/DDBJ databases">
        <authorList>
            <person name="Varghese N."/>
            <person name="Submissions S."/>
        </authorList>
    </citation>
    <scope>NUCLEOTIDE SEQUENCE [LARGE SCALE GENOMIC DNA]</scope>
    <source>
        <strain evidence="3">EPL6</strain>
    </source>
</reference>
<dbReference type="RefSeq" id="WP_091572025.1">
    <property type="nucleotide sequence ID" value="NZ_FNHP01000010.1"/>
</dbReference>
<accession>A0A1G9UYP3</accession>
<keyword evidence="3" id="KW-1185">Reference proteome</keyword>
<dbReference type="SUPFAM" id="SSF50341">
    <property type="entry name" value="CheW-like"/>
    <property type="match status" value="1"/>
</dbReference>
<dbReference type="InterPro" id="IPR002545">
    <property type="entry name" value="CheW-lke_dom"/>
</dbReference>